<comment type="catalytic activity">
    <reaction evidence="14">
        <text>DNA(n) + a 2'-deoxyribonucleoside 5'-triphosphate = DNA(n+1) + diphosphate</text>
        <dbReference type="Rhea" id="RHEA:22508"/>
        <dbReference type="Rhea" id="RHEA-COMP:17339"/>
        <dbReference type="Rhea" id="RHEA-COMP:17340"/>
        <dbReference type="ChEBI" id="CHEBI:33019"/>
        <dbReference type="ChEBI" id="CHEBI:61560"/>
        <dbReference type="ChEBI" id="CHEBI:173112"/>
        <dbReference type="EC" id="2.7.7.7"/>
    </reaction>
</comment>
<dbReference type="Gene3D" id="3.30.420.10">
    <property type="entry name" value="Ribonuclease H-like superfamily/Ribonuclease H"/>
    <property type="match status" value="1"/>
</dbReference>
<dbReference type="Pfam" id="PF03104">
    <property type="entry name" value="DNA_pol_B_exo1"/>
    <property type="match status" value="1"/>
</dbReference>
<feature type="compositionally biased region" description="Acidic residues" evidence="15">
    <location>
        <begin position="1145"/>
        <end position="1167"/>
    </location>
</feature>
<dbReference type="CDD" id="cd05534">
    <property type="entry name" value="POLBc_zeta"/>
    <property type="match status" value="1"/>
</dbReference>
<comment type="caution">
    <text evidence="17">The sequence shown here is derived from an EMBL/GenBank/DDBJ whole genome shotgun (WGS) entry which is preliminary data.</text>
</comment>
<keyword evidence="12" id="KW-0411">Iron-sulfur</keyword>
<feature type="domain" description="DNA-directed DNA polymerase family A palm" evidence="16">
    <location>
        <begin position="617"/>
        <end position="810"/>
    </location>
</feature>
<dbReference type="FunFam" id="1.10.132.60:FF:000028">
    <property type="entry name" value="DNA polymerase"/>
    <property type="match status" value="1"/>
</dbReference>
<dbReference type="GO" id="GO:0000166">
    <property type="term" value="F:nucleotide binding"/>
    <property type="evidence" value="ECO:0007669"/>
    <property type="project" value="InterPro"/>
</dbReference>
<dbReference type="InterPro" id="IPR036397">
    <property type="entry name" value="RNaseH_sf"/>
</dbReference>
<evidence type="ECO:0000313" key="18">
    <source>
        <dbReference type="Proteomes" id="UP000494206"/>
    </source>
</evidence>
<dbReference type="SUPFAM" id="SSF158702">
    <property type="entry name" value="Sec63 N-terminal domain-like"/>
    <property type="match status" value="1"/>
</dbReference>
<evidence type="ECO:0000259" key="16">
    <source>
        <dbReference type="SMART" id="SM00482"/>
    </source>
</evidence>
<dbReference type="Gene3D" id="1.10.132.60">
    <property type="entry name" value="DNA polymerase family B, C-terminal domain"/>
    <property type="match status" value="1"/>
</dbReference>
<dbReference type="InterPro" id="IPR006133">
    <property type="entry name" value="DNA-dir_DNA_pol_B_exonuc"/>
</dbReference>
<keyword evidence="10" id="KW-0239">DNA-directed DNA polymerase</keyword>
<dbReference type="Gene3D" id="3.30.70.370">
    <property type="match status" value="1"/>
</dbReference>
<evidence type="ECO:0000256" key="9">
    <source>
        <dbReference type="ARBA" id="ARBA00022833"/>
    </source>
</evidence>
<keyword evidence="6" id="KW-0548">Nucleotidyltransferase</keyword>
<dbReference type="Pfam" id="PF24055">
    <property type="entry name" value="POL3_N"/>
    <property type="match status" value="1"/>
</dbReference>
<evidence type="ECO:0000256" key="12">
    <source>
        <dbReference type="ARBA" id="ARBA00023014"/>
    </source>
</evidence>
<gene>
    <name evidence="17" type="ORF">CBOVIS_LOCUS4101</name>
</gene>
<dbReference type="Pfam" id="PF21099">
    <property type="entry name" value="POLQ_helical"/>
    <property type="match status" value="1"/>
</dbReference>
<name>A0A8S1ETS0_9PELO</name>
<protein>
    <recommendedName>
        <fullName evidence="4">DNA polymerase zeta catalytic subunit</fullName>
        <ecNumber evidence="3">2.7.7.7</ecNumber>
    </recommendedName>
</protein>
<dbReference type="PANTHER" id="PTHR45812">
    <property type="entry name" value="DNA POLYMERASE ZETA CATALYTIC SUBUNIT"/>
    <property type="match status" value="1"/>
</dbReference>
<dbReference type="GO" id="GO:0005634">
    <property type="term" value="C:nucleus"/>
    <property type="evidence" value="ECO:0007669"/>
    <property type="project" value="TreeGrafter"/>
</dbReference>
<dbReference type="GO" id="GO:0051536">
    <property type="term" value="F:iron-sulfur cluster binding"/>
    <property type="evidence" value="ECO:0007669"/>
    <property type="project" value="UniProtKB-KW"/>
</dbReference>
<dbReference type="InterPro" id="IPR042087">
    <property type="entry name" value="DNA_pol_B_thumb"/>
</dbReference>
<evidence type="ECO:0000256" key="4">
    <source>
        <dbReference type="ARBA" id="ARBA00021589"/>
    </source>
</evidence>
<dbReference type="PROSITE" id="PS00116">
    <property type="entry name" value="DNA_POLYMERASE_B"/>
    <property type="match status" value="1"/>
</dbReference>
<dbReference type="GO" id="GO:0006261">
    <property type="term" value="P:DNA-templated DNA replication"/>
    <property type="evidence" value="ECO:0007669"/>
    <property type="project" value="InterPro"/>
</dbReference>
<dbReference type="Proteomes" id="UP000494206">
    <property type="component" value="Unassembled WGS sequence"/>
</dbReference>
<dbReference type="EC" id="2.7.7.7" evidence="3"/>
<dbReference type="InterPro" id="IPR012337">
    <property type="entry name" value="RNaseH-like_sf"/>
</dbReference>
<dbReference type="InterPro" id="IPR048960">
    <property type="entry name" value="POLQ-like_helical"/>
</dbReference>
<dbReference type="Gene3D" id="3.30.342.10">
    <property type="entry name" value="DNA Polymerase, chain B, domain 1"/>
    <property type="match status" value="1"/>
</dbReference>
<dbReference type="Gene3D" id="3.90.1600.10">
    <property type="entry name" value="Palm domain of DNA polymerase"/>
    <property type="match status" value="1"/>
</dbReference>
<dbReference type="SUPFAM" id="SSF56672">
    <property type="entry name" value="DNA/RNA polymerases"/>
    <property type="match status" value="2"/>
</dbReference>
<accession>A0A8S1ETS0</accession>
<dbReference type="GO" id="GO:0046872">
    <property type="term" value="F:metal ion binding"/>
    <property type="evidence" value="ECO:0007669"/>
    <property type="project" value="UniProtKB-KW"/>
</dbReference>
<dbReference type="GO" id="GO:0042276">
    <property type="term" value="P:error-prone translesion synthesis"/>
    <property type="evidence" value="ECO:0007669"/>
    <property type="project" value="TreeGrafter"/>
</dbReference>
<dbReference type="EMBL" id="CADEPM010000003">
    <property type="protein sequence ID" value="CAB3401342.1"/>
    <property type="molecule type" value="Genomic_DNA"/>
</dbReference>
<comment type="similarity">
    <text evidence="2">Belongs to the DNA polymerase type-B family.</text>
</comment>
<keyword evidence="8" id="KW-0227">DNA damage</keyword>
<evidence type="ECO:0000256" key="3">
    <source>
        <dbReference type="ARBA" id="ARBA00012417"/>
    </source>
</evidence>
<evidence type="ECO:0000256" key="8">
    <source>
        <dbReference type="ARBA" id="ARBA00022763"/>
    </source>
</evidence>
<evidence type="ECO:0000313" key="17">
    <source>
        <dbReference type="EMBL" id="CAB3401342.1"/>
    </source>
</evidence>
<dbReference type="GO" id="GO:0003677">
    <property type="term" value="F:DNA binding"/>
    <property type="evidence" value="ECO:0007669"/>
    <property type="project" value="InterPro"/>
</dbReference>
<dbReference type="Gene3D" id="1.10.150.20">
    <property type="entry name" value="5' to 3' exonuclease, C-terminal subdomain"/>
    <property type="match status" value="1"/>
</dbReference>
<dbReference type="InterPro" id="IPR006134">
    <property type="entry name" value="DNA-dir_DNA_pol_B_multi_dom"/>
</dbReference>
<keyword evidence="11" id="KW-0408">Iron</keyword>
<dbReference type="InterPro" id="IPR030559">
    <property type="entry name" value="PolZ_Rev3"/>
</dbReference>
<evidence type="ECO:0000256" key="6">
    <source>
        <dbReference type="ARBA" id="ARBA00022695"/>
    </source>
</evidence>
<evidence type="ECO:0000256" key="10">
    <source>
        <dbReference type="ARBA" id="ARBA00022932"/>
    </source>
</evidence>
<dbReference type="OrthoDB" id="2414538at2759"/>
<dbReference type="InterPro" id="IPR056435">
    <property type="entry name" value="DPOD/Z_N"/>
</dbReference>
<dbReference type="InterPro" id="IPR006172">
    <property type="entry name" value="DNA-dir_DNA_pol_B"/>
</dbReference>
<keyword evidence="5" id="KW-0808">Transferase</keyword>
<dbReference type="InterPro" id="IPR043502">
    <property type="entry name" value="DNA/RNA_pol_sf"/>
</dbReference>
<dbReference type="Pfam" id="PF00136">
    <property type="entry name" value="DNA_pol_B"/>
    <property type="match status" value="1"/>
</dbReference>
<dbReference type="InterPro" id="IPR019760">
    <property type="entry name" value="DNA-dir_DNA_pol_A_CS"/>
</dbReference>
<sequence>MKMLKTTFNEMNIRQESQDLRKLILEGVCTKICHNNKEIYQLCSLLLFSPKNQEEIDLAIQNLIESSFVFIEDGVLKCSQLGKATMVSSLPPDAALSIFDDLNTATRSIALDTELHMLYLVTPINVSVWQECDWHHLFEIFNRIPAEHRRVAKLVGVSEKFIVKQINGSRDNHFEKMIQIHKRFFCSLALLDLINESTIYEVSVKYRISRGCLQTFQSQSATYAAMIVAFCVRLGWTYLKSLLDGFALRLMFGVRSELSELVSIDGIDGQRARILHEKGITCLSHLSTCDDAKLGQYLTLAVPYSRENANDGKGEWLSGEPRLNLEEAVKILKERANRILLSKLRDLGVSIEIRKPMLVDIKKNQESCDSGFGETCQDDLIDNEKSSEMDLTQSMDELSLVENTERHDEDLIFEELETTLSKLPAPCNSLKLQKRLSAMFTPVNSPRNLNDQQAEDSFDLPIPGSMVLRMHYNGVPFDSEACTSALCELRKHAEQLEEECWNLAHHRFCLESSQQIADVLFRRLGLIYPDSSVSKVKKHLSTSKAVLELIVDQHPIVEKILKYRHINHTITSCLIPIFNAMERTRIRCSFELCTATGRILTDSPNLQNVPKSESIDGLRVRSLFAASSGCILIGADYCQLELRVLAHMSNDTNLITMISSDRDVFQHLAEKWEFQRDAVKQLCYGLIYGMGVKSLSELTRLKVEQAEILYNNFFTMFPKVRSFINQTKEEAFKLGYVQTVLGRKRVTNRSCVDEEKCREERILVNFVIQGTASEIFKNAVVEIDSKLRDLNAHLILTIHDEVLFCIRNFICDHTDEVPGPMDPPIQGRRNTKSPVFHIYGVTDTGKRACLHVHGVLPYIVLRVGGKCTNAILIGMRNKINKIVQREIDAAKGLSSTFVADYVYKLEVFSSRPIYGYHEEEEDFVKVFFTSSWISSKATAGLGKEIHQNSIFQPYEAHIPFYLQFYIDNSIFGMDNIYVENVKFRIALESPDDLEIYNGLKNGDIKNNIEVFSPYCRSSYCLIECDVMAEDILNKQLHANNVHSSNPGLEHIWREEKERCDAQNIELVDVFNSYEPRKCKMFAQEREMLKTARNLARRLRVARNMSETLDALMETRIAESQSPSLDATIWESPENQDRVFEATNEPIDEQEIDEVQDDDEKESDDELEMTQVIRNPDSISDQPNDNDEKKSGLCILTEEDTLTNSQFAGKTQLLSQTSIDEGSQSEVQGESDICGLCVASLELLIATNKSMPDVSVDPILSASLCIFEDVCRKSTPDFHKILSSEPSKDPRVVYCGSEQFVIERITAELIRADVDVLIGFDITRLSWGYFMMRAKYLGLNTLIILNRFKPDFPNDPEKLEAPKGRLYVAVWKAVRADLTLRSYDLGTVVTNLLHRKIPILSNATLVKKYMLNNERSDSEIVTYLLKLSRVNISILTEMNWFLKNAEMARVYGIQFYEVWTRGSQLRVESMILRLARKLNFVAPSVTHSQRNMMSAPEQLQLILEPQSKVYFDPVIVLDFQSLYPSMVIAHNYCYSTILGKLSNLQNLSEEGTNREEIVLGALKYLANKEDIVRLIAHKEVGASPLAALFVKKTAREGVLPIMLREILSARIIVKNAMKRVKSKKLKRILEARQLALKLVANVSYGYTAANWSGRMPCAELADAILGKGRETLEHAIDMVKNGNYGGAEVIYGDTDSMFVLVRGADLKRAFDIGKQIAADVTNANPDPVVLKLEKVYMGCVLETKKRYAGWMFEHENDEGKLDAKGIETVRRDTCPIVAEVLEKSLKLIFSKQWKAFSKYLNNMAIELPNQNFQKFMFCKEFRGDYSKRAMVPQKKIAEDRIKECPFYVTLRGERVPYVIVDGPPGSTVYSCVRSIDDFAKIESLKINVYYYLNSHILAALRRVTDLLPTKIVLLPLLANRCFTPKCSRLGQSPWCTDCQNNEEALIGAYVQLRKETKSKSYIREICAECQSCAHHLSDIEVSNCRNFSCLLRQAWAMMGRANTAHIINAHKLSKLK</sequence>
<dbReference type="PANTHER" id="PTHR45812:SF1">
    <property type="entry name" value="DNA POLYMERASE ZETA CATALYTIC SUBUNIT"/>
    <property type="match status" value="1"/>
</dbReference>
<dbReference type="GO" id="GO:0000724">
    <property type="term" value="P:double-strand break repair via homologous recombination"/>
    <property type="evidence" value="ECO:0007669"/>
    <property type="project" value="TreeGrafter"/>
</dbReference>
<dbReference type="InterPro" id="IPR002298">
    <property type="entry name" value="DNA_polymerase_A"/>
</dbReference>
<keyword evidence="9" id="KW-0862">Zinc</keyword>
<dbReference type="PROSITE" id="PS00447">
    <property type="entry name" value="DNA_POLYMERASE_A"/>
    <property type="match status" value="1"/>
</dbReference>
<dbReference type="SUPFAM" id="SSF53098">
    <property type="entry name" value="Ribonuclease H-like"/>
    <property type="match status" value="1"/>
</dbReference>
<evidence type="ECO:0000256" key="5">
    <source>
        <dbReference type="ARBA" id="ARBA00022679"/>
    </source>
</evidence>
<dbReference type="InterPro" id="IPR001098">
    <property type="entry name" value="DNA-dir_DNA_pol_A_palm_dom"/>
</dbReference>
<evidence type="ECO:0000256" key="7">
    <source>
        <dbReference type="ARBA" id="ARBA00022723"/>
    </source>
</evidence>
<dbReference type="SMART" id="SM00482">
    <property type="entry name" value="POLAc"/>
    <property type="match status" value="1"/>
</dbReference>
<evidence type="ECO:0000256" key="11">
    <source>
        <dbReference type="ARBA" id="ARBA00023004"/>
    </source>
</evidence>
<dbReference type="SMART" id="SM00486">
    <property type="entry name" value="POLBc"/>
    <property type="match status" value="1"/>
</dbReference>
<evidence type="ECO:0000256" key="13">
    <source>
        <dbReference type="ARBA" id="ARBA00023204"/>
    </source>
</evidence>
<dbReference type="PRINTS" id="PR00868">
    <property type="entry name" value="DNAPOLI"/>
</dbReference>
<dbReference type="Gene3D" id="1.10.3380.20">
    <property type="match status" value="1"/>
</dbReference>
<evidence type="ECO:0000256" key="15">
    <source>
        <dbReference type="SAM" id="MobiDB-lite"/>
    </source>
</evidence>
<dbReference type="FunFam" id="1.10.287.690:FF:000002">
    <property type="entry name" value="DNA polymerase zeta"/>
    <property type="match status" value="1"/>
</dbReference>
<feature type="region of interest" description="Disordered" evidence="15">
    <location>
        <begin position="1142"/>
        <end position="1189"/>
    </location>
</feature>
<dbReference type="InterPro" id="IPR017964">
    <property type="entry name" value="DNA-dir_DNA_pol_B_CS"/>
</dbReference>
<dbReference type="GO" id="GO:0003887">
    <property type="term" value="F:DNA-directed DNA polymerase activity"/>
    <property type="evidence" value="ECO:0007669"/>
    <property type="project" value="UniProtKB-KW"/>
</dbReference>
<evidence type="ECO:0000256" key="2">
    <source>
        <dbReference type="ARBA" id="ARBA00005755"/>
    </source>
</evidence>
<dbReference type="Pfam" id="PF00476">
    <property type="entry name" value="DNA_pol_A"/>
    <property type="match status" value="1"/>
</dbReference>
<dbReference type="GO" id="GO:0016035">
    <property type="term" value="C:zeta DNA polymerase complex"/>
    <property type="evidence" value="ECO:0007669"/>
    <property type="project" value="InterPro"/>
</dbReference>
<keyword evidence="7" id="KW-0479">Metal-binding</keyword>
<dbReference type="InterPro" id="IPR023211">
    <property type="entry name" value="DNA_pol_palm_dom_sf"/>
</dbReference>
<keyword evidence="18" id="KW-1185">Reference proteome</keyword>
<reference evidence="17 18" key="1">
    <citation type="submission" date="2020-04" db="EMBL/GenBank/DDBJ databases">
        <authorList>
            <person name="Laetsch R D."/>
            <person name="Stevens L."/>
            <person name="Kumar S."/>
            <person name="Blaxter L. M."/>
        </authorList>
    </citation>
    <scope>NUCLEOTIDE SEQUENCE [LARGE SCALE GENOMIC DNA]</scope>
</reference>
<evidence type="ECO:0000256" key="1">
    <source>
        <dbReference type="ARBA" id="ARBA00001966"/>
    </source>
</evidence>
<organism evidence="17 18">
    <name type="scientific">Caenorhabditis bovis</name>
    <dbReference type="NCBI Taxonomy" id="2654633"/>
    <lineage>
        <taxon>Eukaryota</taxon>
        <taxon>Metazoa</taxon>
        <taxon>Ecdysozoa</taxon>
        <taxon>Nematoda</taxon>
        <taxon>Chromadorea</taxon>
        <taxon>Rhabditida</taxon>
        <taxon>Rhabditina</taxon>
        <taxon>Rhabditomorpha</taxon>
        <taxon>Rhabditoidea</taxon>
        <taxon>Rhabditidae</taxon>
        <taxon>Peloderinae</taxon>
        <taxon>Caenorhabditis</taxon>
    </lineage>
</organism>
<evidence type="ECO:0000256" key="14">
    <source>
        <dbReference type="ARBA" id="ARBA00049244"/>
    </source>
</evidence>
<keyword evidence="13" id="KW-0234">DNA repair</keyword>
<dbReference type="Gene3D" id="1.10.287.690">
    <property type="entry name" value="Helix hairpin bin"/>
    <property type="match status" value="1"/>
</dbReference>
<dbReference type="Gene3D" id="1.20.1060.10">
    <property type="entry name" value="Taq DNA Polymerase, Chain T, domain 4"/>
    <property type="match status" value="1"/>
</dbReference>
<proteinExistence type="inferred from homology"/>
<comment type="cofactor">
    <cofactor evidence="1">
        <name>[4Fe-4S] cluster</name>
        <dbReference type="ChEBI" id="CHEBI:49883"/>
    </cofactor>
</comment>